<dbReference type="CDD" id="cd02440">
    <property type="entry name" value="AdoMet_MTases"/>
    <property type="match status" value="1"/>
</dbReference>
<evidence type="ECO:0000259" key="1">
    <source>
        <dbReference type="Pfam" id="PF13649"/>
    </source>
</evidence>
<dbReference type="PANTHER" id="PTHR43464:SF23">
    <property type="entry name" value="JUVENILE HORMONE ACID O-METHYLTRANSFERASE"/>
    <property type="match status" value="1"/>
</dbReference>
<reference evidence="2" key="1">
    <citation type="submission" date="2017-10" db="EMBL/GenBank/DDBJ databases">
        <title>Massilia psychrophilum sp. nov., a novel purple-pigmented bacterium isolated from Tianshan glacier, Xinjiang Municipality, China.</title>
        <authorList>
            <person name="Wang H."/>
        </authorList>
    </citation>
    <scope>NUCLEOTIDE SEQUENCE [LARGE SCALE GENOMIC DNA]</scope>
    <source>
        <strain evidence="2">B2</strain>
    </source>
</reference>
<gene>
    <name evidence="2" type="ORF">CR152_30960</name>
</gene>
<dbReference type="SUPFAM" id="SSF53335">
    <property type="entry name" value="S-adenosyl-L-methionine-dependent methyltransferases"/>
    <property type="match status" value="1"/>
</dbReference>
<evidence type="ECO:0000313" key="3">
    <source>
        <dbReference type="Proteomes" id="UP000229897"/>
    </source>
</evidence>
<dbReference type="Proteomes" id="UP000229897">
    <property type="component" value="Chromosome"/>
</dbReference>
<proteinExistence type="predicted"/>
<dbReference type="InterPro" id="IPR041698">
    <property type="entry name" value="Methyltransf_25"/>
</dbReference>
<dbReference type="PANTHER" id="PTHR43464">
    <property type="entry name" value="METHYLTRANSFERASE"/>
    <property type="match status" value="1"/>
</dbReference>
<keyword evidence="2" id="KW-0489">Methyltransferase</keyword>
<dbReference type="AlphaFoldDB" id="A0A2D2DU03"/>
<dbReference type="InterPro" id="IPR029063">
    <property type="entry name" value="SAM-dependent_MTases_sf"/>
</dbReference>
<dbReference type="Gene3D" id="3.40.50.150">
    <property type="entry name" value="Vaccinia Virus protein VP39"/>
    <property type="match status" value="1"/>
</dbReference>
<protein>
    <submittedName>
        <fullName evidence="2">SAM-dependent methyltransferase</fullName>
    </submittedName>
</protein>
<dbReference type="RefSeq" id="WP_099881476.1">
    <property type="nucleotide sequence ID" value="NZ_CP024608.1"/>
</dbReference>
<accession>A0A2D2DU03</accession>
<feature type="domain" description="Methyltransferase" evidence="1">
    <location>
        <begin position="46"/>
        <end position="132"/>
    </location>
</feature>
<dbReference type="GO" id="GO:0032259">
    <property type="term" value="P:methylation"/>
    <property type="evidence" value="ECO:0007669"/>
    <property type="project" value="UniProtKB-KW"/>
</dbReference>
<dbReference type="KEGG" id="mass:CR152_30960"/>
<keyword evidence="2" id="KW-0808">Transferase</keyword>
<sequence length="216" mass="24536">MITEQSAQFYAKSASNHDRIYDRPERKDDLAAMRGHVAETLRGHTVLELACGTGYWTAVIAGTADKVVATDINPEMIALGKLRALPADKVEFKVADAWNLPDDIGSYTAVFIGFWWSHVKREEQERFLAHLRTKVGDDMFIVLLDDAYVEGSSETVARTDMEGNTYQIRIAPDGERYEIPKTYPSDSALRKKLASSVREIKIVRLEYYWLLTCRLK</sequence>
<dbReference type="EMBL" id="CP024608">
    <property type="protein sequence ID" value="ATQ78443.1"/>
    <property type="molecule type" value="Genomic_DNA"/>
</dbReference>
<name>A0A2D2DU03_9BURK</name>
<keyword evidence="3" id="KW-1185">Reference proteome</keyword>
<dbReference type="Pfam" id="PF13649">
    <property type="entry name" value="Methyltransf_25"/>
    <property type="match status" value="1"/>
</dbReference>
<dbReference type="OrthoDB" id="6006151at2"/>
<organism evidence="2 3">
    <name type="scientific">Massilia violaceinigra</name>
    <dbReference type="NCBI Taxonomy" id="2045208"/>
    <lineage>
        <taxon>Bacteria</taxon>
        <taxon>Pseudomonadati</taxon>
        <taxon>Pseudomonadota</taxon>
        <taxon>Betaproteobacteria</taxon>
        <taxon>Burkholderiales</taxon>
        <taxon>Oxalobacteraceae</taxon>
        <taxon>Telluria group</taxon>
        <taxon>Massilia</taxon>
    </lineage>
</organism>
<dbReference type="GO" id="GO:0010420">
    <property type="term" value="F:polyprenyldihydroxybenzoate methyltransferase activity"/>
    <property type="evidence" value="ECO:0007669"/>
    <property type="project" value="TreeGrafter"/>
</dbReference>
<evidence type="ECO:0000313" key="2">
    <source>
        <dbReference type="EMBL" id="ATQ78443.1"/>
    </source>
</evidence>